<evidence type="ECO:0000259" key="17">
    <source>
        <dbReference type="Pfam" id="PF00224"/>
    </source>
</evidence>
<keyword evidence="5" id="KW-0602">Photosynthesis</keyword>
<evidence type="ECO:0000256" key="8">
    <source>
        <dbReference type="ARBA" id="ARBA00022741"/>
    </source>
</evidence>
<dbReference type="EC" id="2.7.1.40" evidence="4 15"/>
<keyword evidence="13" id="KW-0670">Pyruvate</keyword>
<dbReference type="Proteomes" id="UP000604825">
    <property type="component" value="Unassembled WGS sequence"/>
</dbReference>
<evidence type="ECO:0000256" key="14">
    <source>
        <dbReference type="ARBA" id="ARBA00048152"/>
    </source>
</evidence>
<comment type="caution">
    <text evidence="19">The sequence shown here is derived from an EMBL/GenBank/DDBJ whole genome shotgun (WGS) entry which is preliminary data.</text>
</comment>
<dbReference type="InterPro" id="IPR015793">
    <property type="entry name" value="Pyrv_Knase_brl"/>
</dbReference>
<feature type="domain" description="Pyruvate kinase barrel" evidence="17">
    <location>
        <begin position="107"/>
        <end position="149"/>
    </location>
</feature>
<dbReference type="OrthoDB" id="108365at2759"/>
<dbReference type="EMBL" id="CAJGYO010000645">
    <property type="protein sequence ID" value="CAD6342960.1"/>
    <property type="molecule type" value="Genomic_DNA"/>
</dbReference>
<organism evidence="19 20">
    <name type="scientific">Miscanthus lutarioriparius</name>
    <dbReference type="NCBI Taxonomy" id="422564"/>
    <lineage>
        <taxon>Eukaryota</taxon>
        <taxon>Viridiplantae</taxon>
        <taxon>Streptophyta</taxon>
        <taxon>Embryophyta</taxon>
        <taxon>Tracheophyta</taxon>
        <taxon>Spermatophyta</taxon>
        <taxon>Magnoliopsida</taxon>
        <taxon>Liliopsida</taxon>
        <taxon>Poales</taxon>
        <taxon>Poaceae</taxon>
        <taxon>PACMAD clade</taxon>
        <taxon>Panicoideae</taxon>
        <taxon>Andropogonodae</taxon>
        <taxon>Andropogoneae</taxon>
        <taxon>Saccharinae</taxon>
        <taxon>Miscanthus</taxon>
    </lineage>
</organism>
<dbReference type="FunFam" id="3.40.1380.20:FF:000008">
    <property type="entry name" value="Pyruvate kinase"/>
    <property type="match status" value="1"/>
</dbReference>
<keyword evidence="20" id="KW-1185">Reference proteome</keyword>
<keyword evidence="7" id="KW-0479">Metal-binding</keyword>
<dbReference type="GO" id="GO:0015979">
    <property type="term" value="P:photosynthesis"/>
    <property type="evidence" value="ECO:0007669"/>
    <property type="project" value="UniProtKB-KW"/>
</dbReference>
<dbReference type="GO" id="GO:0005524">
    <property type="term" value="F:ATP binding"/>
    <property type="evidence" value="ECO:0007669"/>
    <property type="project" value="UniProtKB-KW"/>
</dbReference>
<comment type="similarity">
    <text evidence="3 15">Belongs to the pyruvate kinase family.</text>
</comment>
<keyword evidence="10" id="KW-0067">ATP-binding</keyword>
<keyword evidence="12 15" id="KW-0324">Glycolysis</keyword>
<evidence type="ECO:0000259" key="18">
    <source>
        <dbReference type="Pfam" id="PF02887"/>
    </source>
</evidence>
<dbReference type="Gene3D" id="3.20.20.60">
    <property type="entry name" value="Phosphoenolpyruvate-binding domains"/>
    <property type="match status" value="2"/>
</dbReference>
<comment type="catalytic activity">
    <reaction evidence="14 15">
        <text>pyruvate + ATP = phosphoenolpyruvate + ADP + H(+)</text>
        <dbReference type="Rhea" id="RHEA:18157"/>
        <dbReference type="ChEBI" id="CHEBI:15361"/>
        <dbReference type="ChEBI" id="CHEBI:15378"/>
        <dbReference type="ChEBI" id="CHEBI:30616"/>
        <dbReference type="ChEBI" id="CHEBI:58702"/>
        <dbReference type="ChEBI" id="CHEBI:456216"/>
        <dbReference type="EC" id="2.7.1.40"/>
    </reaction>
</comment>
<evidence type="ECO:0000256" key="10">
    <source>
        <dbReference type="ARBA" id="ARBA00022840"/>
    </source>
</evidence>
<evidence type="ECO:0000256" key="15">
    <source>
        <dbReference type="RuleBase" id="RU000504"/>
    </source>
</evidence>
<dbReference type="InterPro" id="IPR015813">
    <property type="entry name" value="Pyrv/PenolPyrv_kinase-like_dom"/>
</dbReference>
<dbReference type="Pfam" id="PF00224">
    <property type="entry name" value="PK"/>
    <property type="match status" value="2"/>
</dbReference>
<evidence type="ECO:0000256" key="16">
    <source>
        <dbReference type="SAM" id="MobiDB-lite"/>
    </source>
</evidence>
<feature type="region of interest" description="Disordered" evidence="16">
    <location>
        <begin position="13"/>
        <end position="32"/>
    </location>
</feature>
<dbReference type="PRINTS" id="PR01050">
    <property type="entry name" value="PYRUVTKNASE"/>
</dbReference>
<sequence>MAAQVVAAAGTAVARPLGDGSGANAVPRAGARMPRERWGGAVAARGRRESQVVSVISRAPRPEAEVLPVSPDDDAVVKEEANFQHLKAIQQLATAANGVWSKPNVRRKTKIVCTIGPSTNTREMIWKLAEAGMNVARLNMSHGDHRHTRKLLIWDQKFKWRFASTDISGKRARIHFYNQKGVGTDTCVSVNYDDFVNDVEVGDMLLVDGGMMSFLVKSKTEDSVKCEVIDGGELKSRRHLNVRGKSATLPSITDAQVVHELKDYLRSCNADIHVIVKIESADSIPNLHSIITASDGAMVARGDLGAELPIEEVPLLQVEIIRMCRSMGKAVIVATNMLESMIVHPTPTRAEVSDIAIAVREGADAVMLSGETAHGKFPLKAVKVMHTVALRTEATIPGGETPADLGQAFKNHMSEMFAYHATMMSNTLRTSIVVFTRTGFMAILLSHYRPSGTIFAFTDEERVRQRLALYQGVCPIQMEFSDDAEKTFGNALSYLLKHGMVKDGEEVALVQSGNQPIWRSQSTHNIQ</sequence>
<accession>A0A811SQZ6</accession>
<dbReference type="InterPro" id="IPR018209">
    <property type="entry name" value="Pyrv_Knase_AS"/>
</dbReference>
<evidence type="ECO:0000256" key="4">
    <source>
        <dbReference type="ARBA" id="ARBA00012142"/>
    </source>
</evidence>
<protein>
    <recommendedName>
        <fullName evidence="4 15">Pyruvate kinase</fullName>
        <ecNumber evidence="4 15">2.7.1.40</ecNumber>
    </recommendedName>
</protein>
<dbReference type="InterPro" id="IPR015795">
    <property type="entry name" value="Pyrv_Knase_C"/>
</dbReference>
<dbReference type="GO" id="GO:0016301">
    <property type="term" value="F:kinase activity"/>
    <property type="evidence" value="ECO:0007669"/>
    <property type="project" value="UniProtKB-KW"/>
</dbReference>
<dbReference type="Gene3D" id="3.40.1380.20">
    <property type="entry name" value="Pyruvate kinase, C-terminal domain"/>
    <property type="match status" value="1"/>
</dbReference>
<dbReference type="Gene3D" id="2.40.33.10">
    <property type="entry name" value="PK beta-barrel domain-like"/>
    <property type="match status" value="1"/>
</dbReference>
<reference evidence="19" key="1">
    <citation type="submission" date="2020-10" db="EMBL/GenBank/DDBJ databases">
        <authorList>
            <person name="Han B."/>
            <person name="Lu T."/>
            <person name="Zhao Q."/>
            <person name="Huang X."/>
            <person name="Zhao Y."/>
        </authorList>
    </citation>
    <scope>NUCLEOTIDE SEQUENCE</scope>
</reference>
<dbReference type="InterPro" id="IPR011037">
    <property type="entry name" value="Pyrv_Knase-like_insert_dom_sf"/>
</dbReference>
<evidence type="ECO:0000256" key="12">
    <source>
        <dbReference type="ARBA" id="ARBA00023152"/>
    </source>
</evidence>
<comment type="cofactor">
    <cofactor evidence="1">
        <name>K(+)</name>
        <dbReference type="ChEBI" id="CHEBI:29103"/>
    </cofactor>
</comment>
<evidence type="ECO:0000256" key="6">
    <source>
        <dbReference type="ARBA" id="ARBA00022679"/>
    </source>
</evidence>
<keyword evidence="9 15" id="KW-0418">Kinase</keyword>
<dbReference type="InterPro" id="IPR040442">
    <property type="entry name" value="Pyrv_kinase-like_dom_sf"/>
</dbReference>
<dbReference type="Pfam" id="PF02887">
    <property type="entry name" value="PK_C"/>
    <property type="match status" value="1"/>
</dbReference>
<dbReference type="UniPathway" id="UPA00109">
    <property type="reaction ID" value="UER00188"/>
</dbReference>
<feature type="domain" description="Pyruvate kinase C-terminal" evidence="18">
    <location>
        <begin position="419"/>
        <end position="511"/>
    </location>
</feature>
<keyword evidence="6 15" id="KW-0808">Transferase</keyword>
<comment type="pathway">
    <text evidence="2 15">Carbohydrate degradation; glycolysis; pyruvate from D-glyceraldehyde 3-phosphate: step 5/5.</text>
</comment>
<evidence type="ECO:0000313" key="19">
    <source>
        <dbReference type="EMBL" id="CAD6342960.1"/>
    </source>
</evidence>
<dbReference type="InterPro" id="IPR001697">
    <property type="entry name" value="Pyr_Knase"/>
</dbReference>
<evidence type="ECO:0000256" key="2">
    <source>
        <dbReference type="ARBA" id="ARBA00004997"/>
    </source>
</evidence>
<evidence type="ECO:0000256" key="11">
    <source>
        <dbReference type="ARBA" id="ARBA00022842"/>
    </source>
</evidence>
<gene>
    <name evidence="19" type="ORF">NCGR_LOCUS67056</name>
</gene>
<evidence type="ECO:0000256" key="7">
    <source>
        <dbReference type="ARBA" id="ARBA00022723"/>
    </source>
</evidence>
<feature type="non-terminal residue" evidence="19">
    <location>
        <position position="1"/>
    </location>
</feature>
<dbReference type="GO" id="GO:0030955">
    <property type="term" value="F:potassium ion binding"/>
    <property type="evidence" value="ECO:0007669"/>
    <property type="project" value="InterPro"/>
</dbReference>
<dbReference type="InterPro" id="IPR036918">
    <property type="entry name" value="Pyrv_Knase_C_sf"/>
</dbReference>
<evidence type="ECO:0000313" key="20">
    <source>
        <dbReference type="Proteomes" id="UP000604825"/>
    </source>
</evidence>
<dbReference type="GO" id="GO:0000287">
    <property type="term" value="F:magnesium ion binding"/>
    <property type="evidence" value="ECO:0007669"/>
    <property type="project" value="InterPro"/>
</dbReference>
<evidence type="ECO:0000256" key="5">
    <source>
        <dbReference type="ARBA" id="ARBA00022531"/>
    </source>
</evidence>
<dbReference type="SUPFAM" id="SSF50800">
    <property type="entry name" value="PK beta-barrel domain-like"/>
    <property type="match status" value="1"/>
</dbReference>
<evidence type="ECO:0000256" key="1">
    <source>
        <dbReference type="ARBA" id="ARBA00001958"/>
    </source>
</evidence>
<feature type="domain" description="Pyruvate kinase barrel" evidence="17">
    <location>
        <begin position="254"/>
        <end position="382"/>
    </location>
</feature>
<evidence type="ECO:0000256" key="3">
    <source>
        <dbReference type="ARBA" id="ARBA00008663"/>
    </source>
</evidence>
<evidence type="ECO:0000256" key="9">
    <source>
        <dbReference type="ARBA" id="ARBA00022777"/>
    </source>
</evidence>
<dbReference type="PROSITE" id="PS00110">
    <property type="entry name" value="PYRUVATE_KINASE"/>
    <property type="match status" value="1"/>
</dbReference>
<name>A0A811SQZ6_9POAL</name>
<dbReference type="InterPro" id="IPR015806">
    <property type="entry name" value="Pyrv_Knase_insert_dom_sf"/>
</dbReference>
<dbReference type="GO" id="GO:0004743">
    <property type="term" value="F:pyruvate kinase activity"/>
    <property type="evidence" value="ECO:0007669"/>
    <property type="project" value="UniProtKB-EC"/>
</dbReference>
<dbReference type="SUPFAM" id="SSF51621">
    <property type="entry name" value="Phosphoenolpyruvate/pyruvate domain"/>
    <property type="match status" value="1"/>
</dbReference>
<dbReference type="AlphaFoldDB" id="A0A811SQZ6"/>
<dbReference type="SUPFAM" id="SSF52935">
    <property type="entry name" value="PK C-terminal domain-like"/>
    <property type="match status" value="1"/>
</dbReference>
<keyword evidence="11 15" id="KW-0460">Magnesium</keyword>
<dbReference type="PANTHER" id="PTHR11817">
    <property type="entry name" value="PYRUVATE KINASE"/>
    <property type="match status" value="1"/>
</dbReference>
<keyword evidence="8" id="KW-0547">Nucleotide-binding</keyword>
<evidence type="ECO:0000256" key="13">
    <source>
        <dbReference type="ARBA" id="ARBA00023317"/>
    </source>
</evidence>
<proteinExistence type="inferred from homology"/>